<dbReference type="AlphaFoldDB" id="A0A917UCX7"/>
<proteinExistence type="predicted"/>
<accession>A0A917UCX7</accession>
<sequence length="259" mass="27596">MAVDGAGLLRQLAVLAVWVGDADRAVDDRGELRKSGRVELMDALGLPVDVGQRIDAPALTRLWRLAIEFDIIQLRRARVVAGAGADLLSAALKGEGSAEQTLDLWTELADALVHPSVPASAPKGGEQLRTWLQPWVPRYLGLLYAASATGEPADMDALTEQLLDEYDHRLPPGDPELFAGLAAITVRQTLAGLAHHGAVAVTGANGEPDPRHVVTAGLLGITAWAVHPEPGLTVDLTDLGRYLVRQRLLAENAHVPLID</sequence>
<dbReference type="EMBL" id="BMPI01000093">
    <property type="protein sequence ID" value="GGM83718.1"/>
    <property type="molecule type" value="Genomic_DNA"/>
</dbReference>
<dbReference type="Proteomes" id="UP000642070">
    <property type="component" value="Unassembled WGS sequence"/>
</dbReference>
<dbReference type="RefSeq" id="WP_190257280.1">
    <property type="nucleotide sequence ID" value="NZ_BMPI01000093.1"/>
</dbReference>
<organism evidence="1 2">
    <name type="scientific">Dactylosporangium sucinum</name>
    <dbReference type="NCBI Taxonomy" id="1424081"/>
    <lineage>
        <taxon>Bacteria</taxon>
        <taxon>Bacillati</taxon>
        <taxon>Actinomycetota</taxon>
        <taxon>Actinomycetes</taxon>
        <taxon>Micromonosporales</taxon>
        <taxon>Micromonosporaceae</taxon>
        <taxon>Dactylosporangium</taxon>
    </lineage>
</organism>
<gene>
    <name evidence="1" type="ORF">GCM10007977_101370</name>
</gene>
<name>A0A917UCX7_9ACTN</name>
<evidence type="ECO:0000313" key="1">
    <source>
        <dbReference type="EMBL" id="GGM83718.1"/>
    </source>
</evidence>
<comment type="caution">
    <text evidence="1">The sequence shown here is derived from an EMBL/GenBank/DDBJ whole genome shotgun (WGS) entry which is preliminary data.</text>
</comment>
<evidence type="ECO:0000313" key="2">
    <source>
        <dbReference type="Proteomes" id="UP000642070"/>
    </source>
</evidence>
<protein>
    <submittedName>
        <fullName evidence="1">Uncharacterized protein</fullName>
    </submittedName>
</protein>
<keyword evidence="2" id="KW-1185">Reference proteome</keyword>
<reference evidence="1" key="1">
    <citation type="journal article" date="2014" name="Int. J. Syst. Evol. Microbiol.">
        <title>Complete genome sequence of Corynebacterium casei LMG S-19264T (=DSM 44701T), isolated from a smear-ripened cheese.</title>
        <authorList>
            <consortium name="US DOE Joint Genome Institute (JGI-PGF)"/>
            <person name="Walter F."/>
            <person name="Albersmeier A."/>
            <person name="Kalinowski J."/>
            <person name="Ruckert C."/>
        </authorList>
    </citation>
    <scope>NUCLEOTIDE SEQUENCE</scope>
    <source>
        <strain evidence="1">JCM 19831</strain>
    </source>
</reference>
<reference evidence="1" key="2">
    <citation type="submission" date="2020-09" db="EMBL/GenBank/DDBJ databases">
        <authorList>
            <person name="Sun Q."/>
            <person name="Ohkuma M."/>
        </authorList>
    </citation>
    <scope>NUCLEOTIDE SEQUENCE</scope>
    <source>
        <strain evidence="1">JCM 19831</strain>
    </source>
</reference>